<name>A0A8W8IHX2_MAGGI</name>
<dbReference type="EnsemblMetazoa" id="G14149.1">
    <property type="protein sequence ID" value="G14149.1:cds"/>
    <property type="gene ID" value="G14149"/>
</dbReference>
<dbReference type="AlphaFoldDB" id="A0A8W8IHX2"/>
<feature type="signal peptide" evidence="3">
    <location>
        <begin position="1"/>
        <end position="18"/>
    </location>
</feature>
<feature type="compositionally biased region" description="Basic and acidic residues" evidence="1">
    <location>
        <begin position="534"/>
        <end position="546"/>
    </location>
</feature>
<evidence type="ECO:0000256" key="3">
    <source>
        <dbReference type="SAM" id="SignalP"/>
    </source>
</evidence>
<dbReference type="Proteomes" id="UP000005408">
    <property type="component" value="Unassembled WGS sequence"/>
</dbReference>
<feature type="chain" id="PRO_5036503990" evidence="3">
    <location>
        <begin position="19"/>
        <end position="546"/>
    </location>
</feature>
<organism evidence="4 5">
    <name type="scientific">Magallana gigas</name>
    <name type="common">Pacific oyster</name>
    <name type="synonym">Crassostrea gigas</name>
    <dbReference type="NCBI Taxonomy" id="29159"/>
    <lineage>
        <taxon>Eukaryota</taxon>
        <taxon>Metazoa</taxon>
        <taxon>Spiralia</taxon>
        <taxon>Lophotrochozoa</taxon>
        <taxon>Mollusca</taxon>
        <taxon>Bivalvia</taxon>
        <taxon>Autobranchia</taxon>
        <taxon>Pteriomorphia</taxon>
        <taxon>Ostreida</taxon>
        <taxon>Ostreoidea</taxon>
        <taxon>Ostreidae</taxon>
        <taxon>Magallana</taxon>
    </lineage>
</organism>
<feature type="region of interest" description="Disordered" evidence="1">
    <location>
        <begin position="527"/>
        <end position="546"/>
    </location>
</feature>
<evidence type="ECO:0000313" key="4">
    <source>
        <dbReference type="EnsemblMetazoa" id="G14149.1:cds"/>
    </source>
</evidence>
<evidence type="ECO:0000256" key="2">
    <source>
        <dbReference type="SAM" id="Phobius"/>
    </source>
</evidence>
<keyword evidence="3" id="KW-0732">Signal</keyword>
<protein>
    <submittedName>
        <fullName evidence="4">Uncharacterized protein</fullName>
    </submittedName>
</protein>
<evidence type="ECO:0000313" key="5">
    <source>
        <dbReference type="Proteomes" id="UP000005408"/>
    </source>
</evidence>
<evidence type="ECO:0000256" key="1">
    <source>
        <dbReference type="SAM" id="MobiDB-lite"/>
    </source>
</evidence>
<accession>A0A8W8IHX2</accession>
<keyword evidence="2" id="KW-0472">Membrane</keyword>
<keyword evidence="2" id="KW-1133">Transmembrane helix</keyword>
<proteinExistence type="predicted"/>
<sequence length="546" mass="62460">MSFYTKLCLLVLIYFFSSIIVLNTCKKLEGYKFPVYSTEFCPGNESEWNKRSSTLNCNKTNGYTCLPNENFTELLEFCYTAPFIWIQEGVCLYLKRKGSYVDAYSCSHFIDGCHNASYQSRRIFDYPACITIGNGCFLAEQSCKSSSNGRSGIDKDDWIWVLIVISIVVVVCSSSCMLYVYRKRKFSSCKRGNDIKNTSIELEELRILITDTENVKNDISSEPYKCIGANSLDDFEEKVSFTANVGTDKKGFSYEVMLESSSCKRGKDIECTLNETEERKSLIADTGNVKSDFSTESYKRCIGVKNQDDMKEKESFTANIGREKDISCEESTIEKAIFNQWKQDDFFLISTKACKVVEKNIKSRNLVIVTGHSGSGKSAIIHHIALNKEYYENKDIKFFTEPVTVLTEEILGFRAKDKTKYCALALLVLFNNDICGCFVKTIGDKYQFNHDFVMEVTTQVFGTDYPAEIIRYADTGFLRRRKEINTLLEQVVSLETENSFMMAKLHRQQWDVEHIFSELELHMCQSSSQASTSSHDEQIERFEPAI</sequence>
<reference evidence="4" key="1">
    <citation type="submission" date="2022-08" db="UniProtKB">
        <authorList>
            <consortium name="EnsemblMetazoa"/>
        </authorList>
    </citation>
    <scope>IDENTIFICATION</scope>
    <source>
        <strain evidence="4">05x7-T-G4-1.051#20</strain>
    </source>
</reference>
<keyword evidence="2" id="KW-0812">Transmembrane</keyword>
<keyword evidence="5" id="KW-1185">Reference proteome</keyword>
<feature type="transmembrane region" description="Helical" evidence="2">
    <location>
        <begin position="158"/>
        <end position="181"/>
    </location>
</feature>